<accession>A0ABN9XZ68</accession>
<dbReference type="Pfam" id="PF00696">
    <property type="entry name" value="AA_kinase"/>
    <property type="match status" value="1"/>
</dbReference>
<evidence type="ECO:0000313" key="3">
    <source>
        <dbReference type="EMBL" id="CAK0905441.1"/>
    </source>
</evidence>
<dbReference type="Gene3D" id="3.40.1160.10">
    <property type="entry name" value="Acetylglutamate kinase-like"/>
    <property type="match status" value="1"/>
</dbReference>
<evidence type="ECO:0000256" key="1">
    <source>
        <dbReference type="ARBA" id="ARBA00010122"/>
    </source>
</evidence>
<dbReference type="Proteomes" id="UP001189429">
    <property type="component" value="Unassembled WGS sequence"/>
</dbReference>
<dbReference type="Gene3D" id="1.20.120.1320">
    <property type="entry name" value="Aspartokinase, catalytic domain"/>
    <property type="match status" value="1"/>
</dbReference>
<feature type="non-terminal residue" evidence="3">
    <location>
        <position position="1"/>
    </location>
</feature>
<feature type="domain" description="Aspartate/glutamate/uridylate kinase" evidence="2">
    <location>
        <begin position="74"/>
        <end position="133"/>
    </location>
</feature>
<sequence>LKPAARGAACWARRRGARGGGGGAAALGPRAMGREGACADDGIRREASHQVLDAKVLPVAATPDGAPQGRSLGLLVMKFSGASLATAESWRRVASIVCDHVDRRPVVVLSAIGQTTNELVNASKRALEDGTVDISAFEAAHRSLLDDLGVPEPEEVTGFFKEPQ</sequence>
<dbReference type="PANTHER" id="PTHR21499:SF59">
    <property type="entry name" value="ASPARTOKINASE"/>
    <property type="match status" value="1"/>
</dbReference>
<dbReference type="InterPro" id="IPR036393">
    <property type="entry name" value="AceGlu_kinase-like_sf"/>
</dbReference>
<dbReference type="InterPro" id="IPR042199">
    <property type="entry name" value="AsparK_Bifunc_asparK/hSer_DH"/>
</dbReference>
<keyword evidence="4" id="KW-1185">Reference proteome</keyword>
<dbReference type="SUPFAM" id="SSF53633">
    <property type="entry name" value="Carbamate kinase-like"/>
    <property type="match status" value="1"/>
</dbReference>
<dbReference type="EMBL" id="CAUYUJ010021560">
    <property type="protein sequence ID" value="CAK0905441.1"/>
    <property type="molecule type" value="Genomic_DNA"/>
</dbReference>
<organism evidence="3 4">
    <name type="scientific">Prorocentrum cordatum</name>
    <dbReference type="NCBI Taxonomy" id="2364126"/>
    <lineage>
        <taxon>Eukaryota</taxon>
        <taxon>Sar</taxon>
        <taxon>Alveolata</taxon>
        <taxon>Dinophyceae</taxon>
        <taxon>Prorocentrales</taxon>
        <taxon>Prorocentraceae</taxon>
        <taxon>Prorocentrum</taxon>
    </lineage>
</organism>
<proteinExistence type="inferred from homology"/>
<reference evidence="3" key="1">
    <citation type="submission" date="2023-10" db="EMBL/GenBank/DDBJ databases">
        <authorList>
            <person name="Chen Y."/>
            <person name="Shah S."/>
            <person name="Dougan E. K."/>
            <person name="Thang M."/>
            <person name="Chan C."/>
        </authorList>
    </citation>
    <scope>NUCLEOTIDE SEQUENCE [LARGE SCALE GENOMIC DNA]</scope>
</reference>
<evidence type="ECO:0000313" key="4">
    <source>
        <dbReference type="Proteomes" id="UP001189429"/>
    </source>
</evidence>
<protein>
    <recommendedName>
        <fullName evidence="2">Aspartate/glutamate/uridylate kinase domain-containing protein</fullName>
    </recommendedName>
</protein>
<comment type="similarity">
    <text evidence="1">Belongs to the aspartokinase family.</text>
</comment>
<gene>
    <name evidence="3" type="ORF">PCOR1329_LOCUS81151</name>
</gene>
<comment type="caution">
    <text evidence="3">The sequence shown here is derived from an EMBL/GenBank/DDBJ whole genome shotgun (WGS) entry which is preliminary data.</text>
</comment>
<dbReference type="InterPro" id="IPR001048">
    <property type="entry name" value="Asp/Glu/Uridylate_kinase"/>
</dbReference>
<dbReference type="PANTHER" id="PTHR21499">
    <property type="entry name" value="ASPARTATE KINASE"/>
    <property type="match status" value="1"/>
</dbReference>
<evidence type="ECO:0000259" key="2">
    <source>
        <dbReference type="Pfam" id="PF00696"/>
    </source>
</evidence>
<name>A0ABN9XZ68_9DINO</name>